<dbReference type="AlphaFoldDB" id="A0A1F5SDM7"/>
<reference evidence="1 2" key="1">
    <citation type="journal article" date="2016" name="Nat. Commun.">
        <title>Thousands of microbial genomes shed light on interconnected biogeochemical processes in an aquifer system.</title>
        <authorList>
            <person name="Anantharaman K."/>
            <person name="Brown C.T."/>
            <person name="Hug L.A."/>
            <person name="Sharon I."/>
            <person name="Castelle C.J."/>
            <person name="Probst A.J."/>
            <person name="Thomas B.C."/>
            <person name="Singh A."/>
            <person name="Wilkins M.J."/>
            <person name="Karaoz U."/>
            <person name="Brodie E.L."/>
            <person name="Williams K.H."/>
            <person name="Hubbard S.S."/>
            <person name="Banfield J.F."/>
        </authorList>
    </citation>
    <scope>NUCLEOTIDE SEQUENCE [LARGE SCALE GENOMIC DNA]</scope>
</reference>
<dbReference type="SUPFAM" id="SSF53756">
    <property type="entry name" value="UDP-Glycosyltransferase/glycogen phosphorylase"/>
    <property type="match status" value="1"/>
</dbReference>
<dbReference type="Pfam" id="PF05159">
    <property type="entry name" value="Capsule_synth"/>
    <property type="match status" value="1"/>
</dbReference>
<dbReference type="EMBL" id="MFFW01000022">
    <property type="protein sequence ID" value="OGF24371.1"/>
    <property type="molecule type" value="Genomic_DNA"/>
</dbReference>
<accession>A0A1F5SDM7</accession>
<proteinExistence type="predicted"/>
<dbReference type="Gene3D" id="3.40.50.2000">
    <property type="entry name" value="Glycogen Phosphorylase B"/>
    <property type="match status" value="1"/>
</dbReference>
<evidence type="ECO:0008006" key="3">
    <source>
        <dbReference type="Google" id="ProtNLM"/>
    </source>
</evidence>
<organism evidence="1 2">
    <name type="scientific">Candidatus Falkowbacteria bacterium RIFCSPLOWO2_02_FULL_45_21</name>
    <dbReference type="NCBI Taxonomy" id="1797989"/>
    <lineage>
        <taxon>Bacteria</taxon>
        <taxon>Candidatus Falkowiibacteriota</taxon>
    </lineage>
</organism>
<comment type="caution">
    <text evidence="1">The sequence shown here is derived from an EMBL/GenBank/DDBJ whole genome shotgun (WGS) entry which is preliminary data.</text>
</comment>
<name>A0A1F5SDM7_9BACT</name>
<protein>
    <recommendedName>
        <fullName evidence="3">Capsule polysaccharide biosynthesis protein</fullName>
    </recommendedName>
</protein>
<dbReference type="InterPro" id="IPR007833">
    <property type="entry name" value="Capsule_polysaccharide_synth"/>
</dbReference>
<dbReference type="STRING" id="1797989.A3H66_01630"/>
<evidence type="ECO:0000313" key="2">
    <source>
        <dbReference type="Proteomes" id="UP000178783"/>
    </source>
</evidence>
<dbReference type="GO" id="GO:0000271">
    <property type="term" value="P:polysaccharide biosynthetic process"/>
    <property type="evidence" value="ECO:0007669"/>
    <property type="project" value="InterPro"/>
</dbReference>
<gene>
    <name evidence="1" type="ORF">A3H66_01630</name>
</gene>
<sequence length="530" mass="61844">MSATNYENYEGARQVNQPKQSQLKGCFLLQRSFAPVGHAMAYVFQKKYRVMEHCALVGVRKNYEFLLSQTDVKYTDLLLDEDIHPLYKDEIVDLNYLGWLEKEYGIPNLWPYLTVDRILMHGQFLRLYPYDQPLFNQENLLKILQITAKKIITFLEKEKPDFIFFAAVGSLAPLLLYEIAKKKSIPIFSGEFSRFKNQYTVTDDLREFSLLRRQFLKIRSREIIPAPEEIERAKSWLQSFGEKPDAYDQTTASGPDTTKKQRRAKLSLPAKLYWSGRSFIKALAGYLANKQKNDYLQLNPWFYILDRLKRKVRVLIGYNDLYDKIEDNEDFVYFPLSFEPELSLLFCAPFATDQVHVVKQLARALPINYKLCVKEHPHMAGDRTRKFYREIKKMPNVKLIRPNVSGFELIKKAKLVATISGTSGWEALLLKKPVITFGATSYNLLSMVKYCTSMNDLAAMVKERLENFHFNDEEMLDFIIALRRYTIPVDMLKLWGHREGQTDLKHLSQEIEPLVDLMAEKLNLKAKITD</sequence>
<dbReference type="Proteomes" id="UP000178783">
    <property type="component" value="Unassembled WGS sequence"/>
</dbReference>
<dbReference type="GO" id="GO:0015774">
    <property type="term" value="P:polysaccharide transport"/>
    <property type="evidence" value="ECO:0007669"/>
    <property type="project" value="InterPro"/>
</dbReference>
<evidence type="ECO:0000313" key="1">
    <source>
        <dbReference type="EMBL" id="OGF24371.1"/>
    </source>
</evidence>